<reference evidence="2 3" key="1">
    <citation type="submission" date="2024-09" db="EMBL/GenBank/DDBJ databases">
        <authorList>
            <person name="Sun Q."/>
            <person name="Mori K."/>
        </authorList>
    </citation>
    <scope>NUCLEOTIDE SEQUENCE [LARGE SCALE GENOMIC DNA]</scope>
    <source>
        <strain evidence="2 3">JCM 3028</strain>
    </source>
</reference>
<comment type="caution">
    <text evidence="2">The sequence shown here is derived from an EMBL/GenBank/DDBJ whole genome shotgun (WGS) entry which is preliminary data.</text>
</comment>
<gene>
    <name evidence="2" type="ORF">ACFFRH_03855</name>
</gene>
<evidence type="ECO:0000313" key="3">
    <source>
        <dbReference type="Proteomes" id="UP001589610"/>
    </source>
</evidence>
<feature type="transmembrane region" description="Helical" evidence="1">
    <location>
        <begin position="6"/>
        <end position="24"/>
    </location>
</feature>
<organism evidence="2 3">
    <name type="scientific">Streptosporangium vulgare</name>
    <dbReference type="NCBI Taxonomy" id="46190"/>
    <lineage>
        <taxon>Bacteria</taxon>
        <taxon>Bacillati</taxon>
        <taxon>Actinomycetota</taxon>
        <taxon>Actinomycetes</taxon>
        <taxon>Streptosporangiales</taxon>
        <taxon>Streptosporangiaceae</taxon>
        <taxon>Streptosporangium</taxon>
    </lineage>
</organism>
<proteinExistence type="predicted"/>
<keyword evidence="1" id="KW-0812">Transmembrane</keyword>
<name>A0ABV5T6D4_9ACTN</name>
<evidence type="ECO:0000313" key="2">
    <source>
        <dbReference type="EMBL" id="MFB9674612.1"/>
    </source>
</evidence>
<keyword evidence="1" id="KW-0472">Membrane</keyword>
<dbReference type="Proteomes" id="UP001589610">
    <property type="component" value="Unassembled WGS sequence"/>
</dbReference>
<protein>
    <submittedName>
        <fullName evidence="2">Uncharacterized protein</fullName>
    </submittedName>
</protein>
<keyword evidence="1" id="KW-1133">Transmembrane helix</keyword>
<evidence type="ECO:0000256" key="1">
    <source>
        <dbReference type="SAM" id="Phobius"/>
    </source>
</evidence>
<accession>A0ABV5T6D4</accession>
<dbReference type="RefSeq" id="WP_386154153.1">
    <property type="nucleotide sequence ID" value="NZ_JBHMBS010000001.1"/>
</dbReference>
<dbReference type="EMBL" id="JBHMBS010000001">
    <property type="protein sequence ID" value="MFB9674612.1"/>
    <property type="molecule type" value="Genomic_DNA"/>
</dbReference>
<sequence>MEFTVEPALLILAAFVIWVISDWIRNYLSKCRKCRGSGTLKATFFPRQYRPCPRCTKGEVRHGFAPKK</sequence>
<keyword evidence="3" id="KW-1185">Reference proteome</keyword>